<dbReference type="AlphaFoldDB" id="A0A4R1RMB5"/>
<evidence type="ECO:0000256" key="5">
    <source>
        <dbReference type="ARBA" id="ARBA00023136"/>
    </source>
</evidence>
<evidence type="ECO:0000313" key="8">
    <source>
        <dbReference type="EMBL" id="TCL67411.1"/>
    </source>
</evidence>
<gene>
    <name evidence="8" type="ORF">EDC14_1014101</name>
</gene>
<sequence length="69" mass="7923">MFLDGRIFNGLWSLISIGLAAWAVWWTYRDAKSRGMTAWVWTAVALLFFPLGFIIYLIVRAFSKPKNPA</sequence>
<feature type="transmembrane region" description="Helical" evidence="6">
    <location>
        <begin position="7"/>
        <end position="26"/>
    </location>
</feature>
<evidence type="ECO:0000259" key="7">
    <source>
        <dbReference type="Pfam" id="PF13396"/>
    </source>
</evidence>
<reference evidence="8 9" key="1">
    <citation type="submission" date="2019-03" db="EMBL/GenBank/DDBJ databases">
        <title>Genomic Encyclopedia of Type Strains, Phase IV (KMG-IV): sequencing the most valuable type-strain genomes for metagenomic binning, comparative biology and taxonomic classification.</title>
        <authorList>
            <person name="Goeker M."/>
        </authorList>
    </citation>
    <scope>NUCLEOTIDE SEQUENCE [LARGE SCALE GENOMIC DNA]</scope>
    <source>
        <strain evidence="8 9">LX-B</strain>
    </source>
</reference>
<proteinExistence type="predicted"/>
<dbReference type="OrthoDB" id="2941093at2"/>
<accession>A0A4R1RMB5</accession>
<evidence type="ECO:0000256" key="4">
    <source>
        <dbReference type="ARBA" id="ARBA00022989"/>
    </source>
</evidence>
<dbReference type="InterPro" id="IPR027379">
    <property type="entry name" value="CLS_N"/>
</dbReference>
<keyword evidence="9" id="KW-1185">Reference proteome</keyword>
<keyword evidence="5 6" id="KW-0472">Membrane</keyword>
<dbReference type="EMBL" id="SLUN01000014">
    <property type="protein sequence ID" value="TCL67411.1"/>
    <property type="molecule type" value="Genomic_DNA"/>
</dbReference>
<evidence type="ECO:0000256" key="2">
    <source>
        <dbReference type="ARBA" id="ARBA00022475"/>
    </source>
</evidence>
<evidence type="ECO:0000256" key="6">
    <source>
        <dbReference type="SAM" id="Phobius"/>
    </source>
</evidence>
<comment type="caution">
    <text evidence="8">The sequence shown here is derived from an EMBL/GenBank/DDBJ whole genome shotgun (WGS) entry which is preliminary data.</text>
</comment>
<keyword evidence="3 6" id="KW-0812">Transmembrane</keyword>
<comment type="subcellular location">
    <subcellularLocation>
        <location evidence="1">Cell membrane</location>
        <topology evidence="1">Multi-pass membrane protein</topology>
    </subcellularLocation>
</comment>
<feature type="transmembrane region" description="Helical" evidence="6">
    <location>
        <begin position="38"/>
        <end position="59"/>
    </location>
</feature>
<dbReference type="GO" id="GO:0005886">
    <property type="term" value="C:plasma membrane"/>
    <property type="evidence" value="ECO:0007669"/>
    <property type="project" value="UniProtKB-SubCell"/>
</dbReference>
<evidence type="ECO:0000256" key="3">
    <source>
        <dbReference type="ARBA" id="ARBA00022692"/>
    </source>
</evidence>
<protein>
    <submittedName>
        <fullName evidence="8">Phospholipase D-like protein</fullName>
    </submittedName>
</protein>
<dbReference type="Proteomes" id="UP000295008">
    <property type="component" value="Unassembled WGS sequence"/>
</dbReference>
<feature type="domain" description="Cardiolipin synthase N-terminal" evidence="7">
    <location>
        <begin position="19"/>
        <end position="60"/>
    </location>
</feature>
<evidence type="ECO:0000313" key="9">
    <source>
        <dbReference type="Proteomes" id="UP000295008"/>
    </source>
</evidence>
<keyword evidence="2" id="KW-1003">Cell membrane</keyword>
<dbReference type="RefSeq" id="WP_132014664.1">
    <property type="nucleotide sequence ID" value="NZ_SLUN01000014.1"/>
</dbReference>
<evidence type="ECO:0000256" key="1">
    <source>
        <dbReference type="ARBA" id="ARBA00004651"/>
    </source>
</evidence>
<dbReference type="Pfam" id="PF13396">
    <property type="entry name" value="PLDc_N"/>
    <property type="match status" value="1"/>
</dbReference>
<keyword evidence="4 6" id="KW-1133">Transmembrane helix</keyword>
<organism evidence="8 9">
    <name type="scientific">Hydrogenispora ethanolica</name>
    <dbReference type="NCBI Taxonomy" id="1082276"/>
    <lineage>
        <taxon>Bacteria</taxon>
        <taxon>Bacillati</taxon>
        <taxon>Bacillota</taxon>
        <taxon>Hydrogenispora</taxon>
    </lineage>
</organism>
<name>A0A4R1RMB5_HYDET</name>